<dbReference type="RefSeq" id="WP_027290357.1">
    <property type="nucleotide sequence ID" value="NZ_UGVL01000001.1"/>
</dbReference>
<protein>
    <recommendedName>
        <fullName evidence="3">Phage protein Gp138 N-terminal domain-containing protein</fullName>
    </recommendedName>
</protein>
<accession>A0A379MS51</accession>
<evidence type="ECO:0000313" key="2">
    <source>
        <dbReference type="Proteomes" id="UP000255233"/>
    </source>
</evidence>
<dbReference type="Proteomes" id="UP000255233">
    <property type="component" value="Unassembled WGS sequence"/>
</dbReference>
<dbReference type="EMBL" id="UGVL01000001">
    <property type="protein sequence ID" value="SUE33677.1"/>
    <property type="molecule type" value="Genomic_DNA"/>
</dbReference>
<dbReference type="AlphaFoldDB" id="A0A379MS51"/>
<keyword evidence="2" id="KW-1185">Reference proteome</keyword>
<dbReference type="OrthoDB" id="1100041at2"/>
<gene>
    <name evidence="1" type="ORF">NCTC11190_00887</name>
</gene>
<sequence length="184" mass="19014">MSGQRDIAEIRRRLAAIGGTPGGETFPATVRSVDETRRTCTVEAGGVSYDDVRLHAVADAERKGFCFIPAVGSVVLVSRIGGSNELFAAMFSDVDKALLTVGEKTAVGIDADGLTFAAGDTALEATADGLELGRGAAGLLKTLSDLCDALARLTVPTAVGPSGVPVNAADFTRIKDELKQYLKG</sequence>
<evidence type="ECO:0000313" key="1">
    <source>
        <dbReference type="EMBL" id="SUE33677.1"/>
    </source>
</evidence>
<evidence type="ECO:0008006" key="3">
    <source>
        <dbReference type="Google" id="ProtNLM"/>
    </source>
</evidence>
<dbReference type="STRING" id="880526.GCA_000427365_00560"/>
<proteinExistence type="predicted"/>
<organism evidence="1 2">
    <name type="scientific">Rikenella microfusus</name>
    <dbReference type="NCBI Taxonomy" id="28139"/>
    <lineage>
        <taxon>Bacteria</taxon>
        <taxon>Pseudomonadati</taxon>
        <taxon>Bacteroidota</taxon>
        <taxon>Bacteroidia</taxon>
        <taxon>Bacteroidales</taxon>
        <taxon>Rikenellaceae</taxon>
        <taxon>Rikenella</taxon>
    </lineage>
</organism>
<reference evidence="1 2" key="1">
    <citation type="submission" date="2018-06" db="EMBL/GenBank/DDBJ databases">
        <authorList>
            <consortium name="Pathogen Informatics"/>
            <person name="Doyle S."/>
        </authorList>
    </citation>
    <scope>NUCLEOTIDE SEQUENCE [LARGE SCALE GENOMIC DNA]</scope>
    <source>
        <strain evidence="1 2">NCTC11190</strain>
    </source>
</reference>
<name>A0A379MS51_9BACT</name>